<evidence type="ECO:0000313" key="2">
    <source>
        <dbReference type="EMBL" id="MEA5518792.1"/>
    </source>
</evidence>
<comment type="caution">
    <text evidence="2">The sequence shown here is derived from an EMBL/GenBank/DDBJ whole genome shotgun (WGS) entry which is preliminary data.</text>
</comment>
<dbReference type="EMBL" id="JAYGHT010000016">
    <property type="protein sequence ID" value="MEA5518792.1"/>
    <property type="molecule type" value="Genomic_DNA"/>
</dbReference>
<accession>A0ABU5TV65</accession>
<proteinExistence type="predicted"/>
<gene>
    <name evidence="2" type="ORF">VB854_07500</name>
</gene>
<dbReference type="RefSeq" id="WP_323306798.1">
    <property type="nucleotide sequence ID" value="NZ_JAYGHT010000016.1"/>
</dbReference>
<feature type="region of interest" description="Disordered" evidence="1">
    <location>
        <begin position="9"/>
        <end position="32"/>
    </location>
</feature>
<sequence>MTNIYFEVKPKNDEQNYSSTPSNFRESGKHSQWKIDRPSNHWIKIYEFPESRWHKTDTLSLMAPDCYFCS</sequence>
<reference evidence="2 3" key="1">
    <citation type="submission" date="2023-12" db="EMBL/GenBank/DDBJ databases">
        <title>Baltic Sea Cyanobacteria.</title>
        <authorList>
            <person name="Delbaje E."/>
            <person name="Fewer D.P."/>
            <person name="Shishido T.K."/>
        </authorList>
    </citation>
    <scope>NUCLEOTIDE SEQUENCE [LARGE SCALE GENOMIC DNA]</scope>
    <source>
        <strain evidence="2 3">CCNP 1315</strain>
    </source>
</reference>
<feature type="compositionally biased region" description="Polar residues" evidence="1">
    <location>
        <begin position="15"/>
        <end position="25"/>
    </location>
</feature>
<evidence type="ECO:0000313" key="3">
    <source>
        <dbReference type="Proteomes" id="UP001301728"/>
    </source>
</evidence>
<evidence type="ECO:0000256" key="1">
    <source>
        <dbReference type="SAM" id="MobiDB-lite"/>
    </source>
</evidence>
<protein>
    <submittedName>
        <fullName evidence="2">Uncharacterized protein</fullName>
    </submittedName>
</protein>
<organism evidence="2 3">
    <name type="scientific">Limnoraphis robusta CCNP1315</name>
    <dbReference type="NCBI Taxonomy" id="3110306"/>
    <lineage>
        <taxon>Bacteria</taxon>
        <taxon>Bacillati</taxon>
        <taxon>Cyanobacteriota</taxon>
        <taxon>Cyanophyceae</taxon>
        <taxon>Oscillatoriophycideae</taxon>
        <taxon>Oscillatoriales</taxon>
        <taxon>Sirenicapillariaceae</taxon>
        <taxon>Limnoraphis</taxon>
    </lineage>
</organism>
<keyword evidence="3" id="KW-1185">Reference proteome</keyword>
<name>A0ABU5TV65_9CYAN</name>
<dbReference type="Proteomes" id="UP001301728">
    <property type="component" value="Unassembled WGS sequence"/>
</dbReference>